<dbReference type="OrthoDB" id="33955at10239"/>
<dbReference type="Proteomes" id="UP000009398">
    <property type="component" value="Segment"/>
</dbReference>
<proteinExistence type="predicted"/>
<reference evidence="1 2" key="1">
    <citation type="journal article" date="2012" name="J. Virol.">
        <title>Genome Sequence of Temperate Vibrio parahaemolyticus Bacteriophage vB_VpaS_MAR10.</title>
        <authorList>
            <person name="Alanis Villa A."/>
            <person name="Kropinski A.M."/>
            <person name="Abbasifar R."/>
            <person name="Abbasifar A."/>
            <person name="Griffiths M.W."/>
        </authorList>
    </citation>
    <scope>NUCLEOTIDE SEQUENCE [LARGE SCALE GENOMIC DNA]</scope>
</reference>
<dbReference type="GeneID" id="14181745"/>
<name>K7RVH5_9CAUD</name>
<organism evidence="1 2">
    <name type="scientific">Vibrio phage vB_VpaS_MAR10</name>
    <dbReference type="NCBI Taxonomy" id="1229755"/>
    <lineage>
        <taxon>Viruses</taxon>
        <taxon>Duplodnaviria</taxon>
        <taxon>Heunggongvirae</taxon>
        <taxon>Uroviricota</taxon>
        <taxon>Caudoviricetes</taxon>
        <taxon>Mardecavirus</taxon>
        <taxon>Mardecavirus MAR10</taxon>
    </lineage>
</organism>
<sequence>MGIRCFLFGHKADVKRPNNVNHMFTPTQLTISVFGEPGITPPIYTGYTYMGEIATCTRCGEDFDATWLDIPVIQPKTPETPSGEPPWSLNDEHRQLYLFWVDVTKKHSCADQFITRKQVSYLWRCIYKITNDRERLTQVEKDTCNDIIRQYWRNKKAR</sequence>
<dbReference type="RefSeq" id="YP_007111859.1">
    <property type="nucleotide sequence ID" value="NC_019713.1"/>
</dbReference>
<dbReference type="EMBL" id="JX556418">
    <property type="protein sequence ID" value="AFV81245.1"/>
    <property type="molecule type" value="Genomic_DNA"/>
</dbReference>
<evidence type="ECO:0000313" key="2">
    <source>
        <dbReference type="Proteomes" id="UP000009398"/>
    </source>
</evidence>
<protein>
    <submittedName>
        <fullName evidence="1">Uncharacterized protein</fullName>
    </submittedName>
</protein>
<evidence type="ECO:0000313" key="1">
    <source>
        <dbReference type="EMBL" id="AFV81245.1"/>
    </source>
</evidence>
<dbReference type="KEGG" id="vg:14181745"/>
<accession>K7RVH5</accession>
<gene>
    <name evidence="1" type="ORF">MAR10_013</name>
</gene>
<keyword evidence="2" id="KW-1185">Reference proteome</keyword>